<evidence type="ECO:0000256" key="11">
    <source>
        <dbReference type="ARBA" id="ARBA00023235"/>
    </source>
</evidence>
<feature type="domain" description="3-hydroxyacyl-CoA dehydrogenase NAD binding" evidence="17">
    <location>
        <begin position="295"/>
        <end position="473"/>
    </location>
</feature>
<evidence type="ECO:0000256" key="13">
    <source>
        <dbReference type="ARBA" id="ARBA00023268"/>
    </source>
</evidence>
<name>A0A0P1IAK4_9RHOB</name>
<organism evidence="18 19">
    <name type="scientific">Shimia thalassica</name>
    <dbReference type="NCBI Taxonomy" id="1715693"/>
    <lineage>
        <taxon>Bacteria</taxon>
        <taxon>Pseudomonadati</taxon>
        <taxon>Pseudomonadota</taxon>
        <taxon>Alphaproteobacteria</taxon>
        <taxon>Rhodobacterales</taxon>
        <taxon>Roseobacteraceae</taxon>
    </lineage>
</organism>
<comment type="subcellular location">
    <subcellularLocation>
        <location evidence="1">Peroxisome</location>
    </subcellularLocation>
</comment>
<dbReference type="Gene3D" id="1.10.1040.50">
    <property type="match status" value="1"/>
</dbReference>
<dbReference type="GO" id="GO:0070403">
    <property type="term" value="F:NAD+ binding"/>
    <property type="evidence" value="ECO:0007669"/>
    <property type="project" value="InterPro"/>
</dbReference>
<dbReference type="UniPathway" id="UPA00659"/>
<keyword evidence="5" id="KW-0276">Fatty acid metabolism</keyword>
<dbReference type="RefSeq" id="WP_058311675.1">
    <property type="nucleotide sequence ID" value="NZ_CYTW01000002.1"/>
</dbReference>
<evidence type="ECO:0000256" key="2">
    <source>
        <dbReference type="ARBA" id="ARBA00005005"/>
    </source>
</evidence>
<dbReference type="InterPro" id="IPR001753">
    <property type="entry name" value="Enoyl-CoA_hydra/iso"/>
</dbReference>
<dbReference type="SUPFAM" id="SSF51735">
    <property type="entry name" value="NAD(P)-binding Rossmann-fold domains"/>
    <property type="match status" value="1"/>
</dbReference>
<comment type="similarity">
    <text evidence="3">In the N-terminal section; belongs to the enoyl-CoA hydratase/isomerase family.</text>
</comment>
<keyword evidence="11" id="KW-0413">Isomerase</keyword>
<dbReference type="GO" id="GO:0006635">
    <property type="term" value="P:fatty acid beta-oxidation"/>
    <property type="evidence" value="ECO:0007669"/>
    <property type="project" value="UniProtKB-UniPathway"/>
</dbReference>
<evidence type="ECO:0000256" key="8">
    <source>
        <dbReference type="ARBA" id="ARBA00023027"/>
    </source>
</evidence>
<dbReference type="GeneID" id="83881532"/>
<dbReference type="PANTHER" id="PTHR23309:SF49">
    <property type="entry name" value="PEROXISOMAL BIFUNCTIONAL ENZYME"/>
    <property type="match status" value="1"/>
</dbReference>
<evidence type="ECO:0000313" key="18">
    <source>
        <dbReference type="EMBL" id="CUK01936.1"/>
    </source>
</evidence>
<feature type="domain" description="3-hydroxyacyl-CoA dehydrogenase C-terminal" evidence="16">
    <location>
        <begin position="602"/>
        <end position="684"/>
    </location>
</feature>
<evidence type="ECO:0000259" key="17">
    <source>
        <dbReference type="Pfam" id="PF02737"/>
    </source>
</evidence>
<dbReference type="InterPro" id="IPR006176">
    <property type="entry name" value="3-OHacyl-CoA_DH_NAD-bd"/>
</dbReference>
<dbReference type="InterPro" id="IPR006108">
    <property type="entry name" value="3HC_DH_C"/>
</dbReference>
<evidence type="ECO:0000256" key="10">
    <source>
        <dbReference type="ARBA" id="ARBA00023140"/>
    </source>
</evidence>
<gene>
    <name evidence="18" type="primary">fadJ_2</name>
    <name evidence="18" type="ORF">PH7735_02513</name>
</gene>
<reference evidence="19" key="1">
    <citation type="submission" date="2015-09" db="EMBL/GenBank/DDBJ databases">
        <authorList>
            <person name="Rodrigo-Torres Lidia"/>
            <person name="Arahal R.David."/>
        </authorList>
    </citation>
    <scope>NUCLEOTIDE SEQUENCE [LARGE SCALE GENOMIC DNA]</scope>
    <source>
        <strain evidence="19">CECT 7735</strain>
    </source>
</reference>
<sequence length="692" mass="74643">MVQAVLFEIEDNVAVLTIKSPPVNALSHAVRSGIVDGLDRALGDDDVKAVVLIGGGRTFPAGADIREFGHPVQDPWLPEVCNRLEMASKPVVAAVHGTALGGGFEVVLAAHYRIADKDARFGLPEVTLGILPGAGGTQRAPRLAGAKFALDMMLTGRPVPVTAPGAKVFFDAVVDGDLRKEAVAFAQNLISEGKGPRRTRDQRIGFEDPHAYQNEVTNRYRMVARQQEYAPEQIIRCVEAAALLPFDQGLAFERSSFQDCLETSQSAALRHAFFAERRAGKFPELKTGQARELNTIGVIGAGGLAASVAVICLQEGWHVVAATTTVRAAEHAASEISKLLGGAVMRKHMTQTEADEALARFTTASDLVALSEADMILDCTIRPPSAKRDVFTQLDAIAKEGAVLVDAGAHSKVNLLAQATGAPGDVVALHLYAPLRVSKVAEIVLGGNTSEDTVATVISFLRKLDKFPVRAKNEQIGPRILAAYRLAADYIVEAGGTPYLVDQAMRGFGMNLGPYQALDYEGFEASLSAQGSACRASHQPDFVGRLQAAGRNGARSGKGFYLYEGKPASVQQDPEVIELIRAYREENGIDPRGFSEDAIRYRCLAAMANEGARLLREGVARRPSDIDTVMIHAFGFPRWQGGPMKAADNAGLLHMKVELERFAREEPKFWTPDRIFDHLAKNGKVFDDLNTQ</sequence>
<dbReference type="InterPro" id="IPR036291">
    <property type="entry name" value="NAD(P)-bd_dom_sf"/>
</dbReference>
<keyword evidence="10" id="KW-0576">Peroxisome</keyword>
<dbReference type="GO" id="GO:0003857">
    <property type="term" value="F:(3S)-3-hydroxyacyl-CoA dehydrogenase (NAD+) activity"/>
    <property type="evidence" value="ECO:0007669"/>
    <property type="project" value="UniProtKB-EC"/>
</dbReference>
<evidence type="ECO:0000259" key="16">
    <source>
        <dbReference type="Pfam" id="PF00725"/>
    </source>
</evidence>
<dbReference type="InterPro" id="IPR008927">
    <property type="entry name" value="6-PGluconate_DH-like_C_sf"/>
</dbReference>
<dbReference type="CDD" id="cd06558">
    <property type="entry name" value="crotonase-like"/>
    <property type="match status" value="1"/>
</dbReference>
<evidence type="ECO:0000256" key="6">
    <source>
        <dbReference type="ARBA" id="ARBA00022963"/>
    </source>
</evidence>
<evidence type="ECO:0000256" key="12">
    <source>
        <dbReference type="ARBA" id="ARBA00023239"/>
    </source>
</evidence>
<dbReference type="SUPFAM" id="SSF48179">
    <property type="entry name" value="6-phosphogluconate dehydrogenase C-terminal domain-like"/>
    <property type="match status" value="2"/>
</dbReference>
<evidence type="ECO:0000256" key="5">
    <source>
        <dbReference type="ARBA" id="ARBA00022832"/>
    </source>
</evidence>
<comment type="subunit">
    <text evidence="4">Monomer.</text>
</comment>
<evidence type="ECO:0000256" key="3">
    <source>
        <dbReference type="ARBA" id="ARBA00008750"/>
    </source>
</evidence>
<comment type="similarity">
    <text evidence="15">Belongs to the enoyl-CoA hydratase/isomerase family.</text>
</comment>
<comment type="catalytic activity">
    <reaction evidence="14">
        <text>a (3S)-3-hydroxyacyl-CoA + NAD(+) = a 3-oxoacyl-CoA + NADH + H(+)</text>
        <dbReference type="Rhea" id="RHEA:22432"/>
        <dbReference type="ChEBI" id="CHEBI:15378"/>
        <dbReference type="ChEBI" id="CHEBI:57318"/>
        <dbReference type="ChEBI" id="CHEBI:57540"/>
        <dbReference type="ChEBI" id="CHEBI:57945"/>
        <dbReference type="ChEBI" id="CHEBI:90726"/>
        <dbReference type="EC" id="1.1.1.35"/>
    </reaction>
</comment>
<comment type="pathway">
    <text evidence="2">Lipid metabolism; fatty acid beta-oxidation.</text>
</comment>
<dbReference type="InterPro" id="IPR029045">
    <property type="entry name" value="ClpP/crotonase-like_dom_sf"/>
</dbReference>
<dbReference type="PROSITE" id="PS00166">
    <property type="entry name" value="ENOYL_COA_HYDRATASE"/>
    <property type="match status" value="1"/>
</dbReference>
<keyword evidence="12" id="KW-0456">Lyase</keyword>
<feature type="domain" description="3-hydroxyacyl-CoA dehydrogenase C-terminal" evidence="16">
    <location>
        <begin position="478"/>
        <end position="563"/>
    </location>
</feature>
<dbReference type="InterPro" id="IPR018376">
    <property type="entry name" value="Enoyl-CoA_hyd/isom_CS"/>
</dbReference>
<keyword evidence="13" id="KW-0511">Multifunctional enzyme</keyword>
<dbReference type="Gene3D" id="3.90.226.10">
    <property type="entry name" value="2-enoyl-CoA Hydratase, Chain A, domain 1"/>
    <property type="match status" value="1"/>
</dbReference>
<evidence type="ECO:0000256" key="1">
    <source>
        <dbReference type="ARBA" id="ARBA00004275"/>
    </source>
</evidence>
<keyword evidence="19" id="KW-1185">Reference proteome</keyword>
<keyword evidence="8" id="KW-0520">NAD</keyword>
<dbReference type="AlphaFoldDB" id="A0A0P1IAK4"/>
<evidence type="ECO:0000256" key="15">
    <source>
        <dbReference type="RuleBase" id="RU003707"/>
    </source>
</evidence>
<dbReference type="Pfam" id="PF02737">
    <property type="entry name" value="3HCDH_N"/>
    <property type="match status" value="1"/>
</dbReference>
<evidence type="ECO:0000256" key="4">
    <source>
        <dbReference type="ARBA" id="ARBA00011245"/>
    </source>
</evidence>
<evidence type="ECO:0000256" key="7">
    <source>
        <dbReference type="ARBA" id="ARBA00023002"/>
    </source>
</evidence>
<dbReference type="GO" id="GO:0016853">
    <property type="term" value="F:isomerase activity"/>
    <property type="evidence" value="ECO:0007669"/>
    <property type="project" value="UniProtKB-KW"/>
</dbReference>
<dbReference type="GO" id="GO:0004300">
    <property type="term" value="F:enoyl-CoA hydratase activity"/>
    <property type="evidence" value="ECO:0007669"/>
    <property type="project" value="UniProtKB-ARBA"/>
</dbReference>
<dbReference type="Gene3D" id="3.40.50.720">
    <property type="entry name" value="NAD(P)-binding Rossmann-like Domain"/>
    <property type="match status" value="1"/>
</dbReference>
<dbReference type="Pfam" id="PF00378">
    <property type="entry name" value="ECH_1"/>
    <property type="match status" value="1"/>
</dbReference>
<evidence type="ECO:0000313" key="19">
    <source>
        <dbReference type="Proteomes" id="UP000051870"/>
    </source>
</evidence>
<dbReference type="PANTHER" id="PTHR23309">
    <property type="entry name" value="3-HYDROXYACYL-COA DEHYROGENASE"/>
    <property type="match status" value="1"/>
</dbReference>
<dbReference type="SUPFAM" id="SSF52096">
    <property type="entry name" value="ClpP/crotonase"/>
    <property type="match status" value="1"/>
</dbReference>
<keyword evidence="9" id="KW-0443">Lipid metabolism</keyword>
<proteinExistence type="inferred from homology"/>
<dbReference type="Proteomes" id="UP000051870">
    <property type="component" value="Unassembled WGS sequence"/>
</dbReference>
<dbReference type="STRING" id="1715693.PH7735_02513"/>
<keyword evidence="7" id="KW-0560">Oxidoreductase</keyword>
<evidence type="ECO:0000256" key="14">
    <source>
        <dbReference type="ARBA" id="ARBA00049556"/>
    </source>
</evidence>
<dbReference type="EMBL" id="CYTW01000002">
    <property type="protein sequence ID" value="CUK01936.1"/>
    <property type="molecule type" value="Genomic_DNA"/>
</dbReference>
<protein>
    <submittedName>
        <fullName evidence="18">Fatty acid oxidation complex subunit alpha</fullName>
    </submittedName>
</protein>
<keyword evidence="6" id="KW-0442">Lipid degradation</keyword>
<evidence type="ECO:0000256" key="9">
    <source>
        <dbReference type="ARBA" id="ARBA00023098"/>
    </source>
</evidence>
<accession>A0A0P1IAK4</accession>
<dbReference type="Pfam" id="PF00725">
    <property type="entry name" value="3HCDH"/>
    <property type="match status" value="2"/>
</dbReference>